<evidence type="ECO:0000256" key="2">
    <source>
        <dbReference type="ARBA" id="ARBA00022490"/>
    </source>
</evidence>
<evidence type="ECO:0000256" key="4">
    <source>
        <dbReference type="SAM" id="MobiDB-lite"/>
    </source>
</evidence>
<keyword evidence="8" id="KW-1185">Reference proteome</keyword>
<dbReference type="GO" id="GO:0031397">
    <property type="term" value="P:negative regulation of protein ubiquitination"/>
    <property type="evidence" value="ECO:0007669"/>
    <property type="project" value="TreeGrafter"/>
</dbReference>
<dbReference type="InterPro" id="IPR013087">
    <property type="entry name" value="Znf_C2H2_type"/>
</dbReference>
<keyword evidence="2" id="KW-0963">Cytoplasm</keyword>
<feature type="domain" description="UBA" evidence="5">
    <location>
        <begin position="6"/>
        <end position="40"/>
    </location>
</feature>
<proteinExistence type="predicted"/>
<evidence type="ECO:0000259" key="6">
    <source>
        <dbReference type="PROSITE" id="PS50033"/>
    </source>
</evidence>
<evidence type="ECO:0000259" key="5">
    <source>
        <dbReference type="PROSITE" id="PS50030"/>
    </source>
</evidence>
<feature type="compositionally biased region" description="Low complexity" evidence="4">
    <location>
        <begin position="49"/>
        <end position="65"/>
    </location>
</feature>
<dbReference type="InterPro" id="IPR015940">
    <property type="entry name" value="UBA"/>
</dbReference>
<dbReference type="GO" id="GO:0032435">
    <property type="term" value="P:negative regulation of proteasomal ubiquitin-dependent protein catabolic process"/>
    <property type="evidence" value="ECO:0007669"/>
    <property type="project" value="TreeGrafter"/>
</dbReference>
<reference evidence="7 8" key="1">
    <citation type="submission" date="2022-09" db="EMBL/GenBank/DDBJ databases">
        <authorList>
            <person name="Palmer J.M."/>
        </authorList>
    </citation>
    <scope>NUCLEOTIDE SEQUENCE [LARGE SCALE GENOMIC DNA]</scope>
    <source>
        <strain evidence="7 8">DSM 7382</strain>
    </source>
</reference>
<dbReference type="PROSITE" id="PS00028">
    <property type="entry name" value="ZINC_FINGER_C2H2_1"/>
    <property type="match status" value="1"/>
</dbReference>
<dbReference type="Gene3D" id="1.10.8.10">
    <property type="entry name" value="DNA helicase RuvA subunit, C-terminal domain"/>
    <property type="match status" value="1"/>
</dbReference>
<evidence type="ECO:0000256" key="3">
    <source>
        <dbReference type="ARBA" id="ARBA00023054"/>
    </source>
</evidence>
<dbReference type="InterPro" id="IPR009060">
    <property type="entry name" value="UBA-like_sf"/>
</dbReference>
<dbReference type="Pfam" id="PF00789">
    <property type="entry name" value="UBX"/>
    <property type="match status" value="1"/>
</dbReference>
<dbReference type="SUPFAM" id="SSF54236">
    <property type="entry name" value="Ubiquitin-like"/>
    <property type="match status" value="1"/>
</dbReference>
<dbReference type="Proteomes" id="UP001385951">
    <property type="component" value="Unassembled WGS sequence"/>
</dbReference>
<dbReference type="PROSITE" id="PS50030">
    <property type="entry name" value="UBA"/>
    <property type="match status" value="1"/>
</dbReference>
<dbReference type="GO" id="GO:0005737">
    <property type="term" value="C:cytoplasm"/>
    <property type="evidence" value="ECO:0007669"/>
    <property type="project" value="UniProtKB-SubCell"/>
</dbReference>
<evidence type="ECO:0000313" key="7">
    <source>
        <dbReference type="EMBL" id="KAK7686344.1"/>
    </source>
</evidence>
<evidence type="ECO:0000256" key="1">
    <source>
        <dbReference type="ARBA" id="ARBA00004496"/>
    </source>
</evidence>
<protein>
    <submittedName>
        <fullName evidence="7">Uncharacterized protein</fullName>
    </submittedName>
</protein>
<dbReference type="EMBL" id="JASBNA010000017">
    <property type="protein sequence ID" value="KAK7686344.1"/>
    <property type="molecule type" value="Genomic_DNA"/>
</dbReference>
<accession>A0AAW0G4R8</accession>
<dbReference type="SUPFAM" id="SSF46934">
    <property type="entry name" value="UBA-like"/>
    <property type="match status" value="1"/>
</dbReference>
<feature type="region of interest" description="Disordered" evidence="4">
    <location>
        <begin position="37"/>
        <end position="71"/>
    </location>
</feature>
<dbReference type="InterPro" id="IPR029071">
    <property type="entry name" value="Ubiquitin-like_domsf"/>
</dbReference>
<feature type="region of interest" description="Disordered" evidence="4">
    <location>
        <begin position="156"/>
        <end position="184"/>
    </location>
</feature>
<evidence type="ECO:0000313" key="8">
    <source>
        <dbReference type="Proteomes" id="UP001385951"/>
    </source>
</evidence>
<sequence>MSSDKDTLLSMGFDSARVEWALRATGGRGLQPAMDHILENEGKPVPDPSVQAASSSATAPSGAAMDVDEDEEDAEALKAVYGGSAAAAAADTAAEAKSIKCSECGKIFKNAALANYHAEKSGHDQFEESTEEIKPLTEEERKERLAELRTRMAAKREVKAKQEAKEAQANEAIRRKAGRDVNAAREELKHKEILKEAEAKRREKLEDAKARAAIKAQIEADKKARAEKAAREKALREGRVYDESASASAAPTAAAPAAPALTGTAGRDYPQTRLQIRLASGGQPYTTTLPSDATLREVAEYLAGQTLSVDVESVTFAQHFPRQVSAVFSPSLCSVYSDADLTLRCVQRKQEAIHALGLLTNTQGPRLDAFCRYVSYSLSAHCGFLSVSWMHKDGVEETLKRISPVGNFM</sequence>
<dbReference type="PROSITE" id="PS50033">
    <property type="entry name" value="UBX"/>
    <property type="match status" value="1"/>
</dbReference>
<dbReference type="InterPro" id="IPR001012">
    <property type="entry name" value="UBX_dom"/>
</dbReference>
<dbReference type="Gene3D" id="3.10.20.90">
    <property type="entry name" value="Phosphatidylinositol 3-kinase Catalytic Subunit, Chain A, domain 1"/>
    <property type="match status" value="1"/>
</dbReference>
<comment type="caution">
    <text evidence="7">The sequence shown here is derived from an EMBL/GenBank/DDBJ whole genome shotgun (WGS) entry which is preliminary data.</text>
</comment>
<dbReference type="AlphaFoldDB" id="A0AAW0G4R8"/>
<gene>
    <name evidence="7" type="ORF">QCA50_010568</name>
</gene>
<dbReference type="GO" id="GO:0005634">
    <property type="term" value="C:nucleus"/>
    <property type="evidence" value="ECO:0007669"/>
    <property type="project" value="TreeGrafter"/>
</dbReference>
<dbReference type="PANTHER" id="PTHR46340">
    <property type="entry name" value="UBX DOMAIN-CONTAINING PROTEIN 1"/>
    <property type="match status" value="1"/>
</dbReference>
<feature type="compositionally biased region" description="Low complexity" evidence="4">
    <location>
        <begin position="244"/>
        <end position="265"/>
    </location>
</feature>
<comment type="subcellular location">
    <subcellularLocation>
        <location evidence="1">Cytoplasm</location>
    </subcellularLocation>
</comment>
<dbReference type="GO" id="GO:0036435">
    <property type="term" value="F:K48-linked polyubiquitin modification-dependent protein binding"/>
    <property type="evidence" value="ECO:0007669"/>
    <property type="project" value="TreeGrafter"/>
</dbReference>
<feature type="domain" description="UBX" evidence="6">
    <location>
        <begin position="267"/>
        <end position="342"/>
    </location>
</feature>
<keyword evidence="3" id="KW-0175">Coiled coil</keyword>
<dbReference type="PANTHER" id="PTHR46340:SF1">
    <property type="entry name" value="UBX DOMAIN-CONTAINING PROTEIN 1"/>
    <property type="match status" value="1"/>
</dbReference>
<dbReference type="GO" id="GO:1903094">
    <property type="term" value="P:negative regulation of protein K48-linked deubiquitination"/>
    <property type="evidence" value="ECO:0007669"/>
    <property type="project" value="TreeGrafter"/>
</dbReference>
<dbReference type="Pfam" id="PF22562">
    <property type="entry name" value="UBA_7"/>
    <property type="match status" value="1"/>
</dbReference>
<name>A0AAW0G4R8_9APHY</name>
<organism evidence="7 8">
    <name type="scientific">Cerrena zonata</name>
    <dbReference type="NCBI Taxonomy" id="2478898"/>
    <lineage>
        <taxon>Eukaryota</taxon>
        <taxon>Fungi</taxon>
        <taxon>Dikarya</taxon>
        <taxon>Basidiomycota</taxon>
        <taxon>Agaricomycotina</taxon>
        <taxon>Agaricomycetes</taxon>
        <taxon>Polyporales</taxon>
        <taxon>Cerrenaceae</taxon>
        <taxon>Cerrena</taxon>
    </lineage>
</organism>
<feature type="region of interest" description="Disordered" evidence="4">
    <location>
        <begin position="244"/>
        <end position="266"/>
    </location>
</feature>